<reference evidence="3 4" key="1">
    <citation type="submission" date="2022-11" db="EMBL/GenBank/DDBJ databases">
        <title>Minimal conservation of predation-associated metabolite biosynthetic gene clusters underscores biosynthetic potential of Myxococcota including descriptions for ten novel species: Archangium lansinium sp. nov., Myxococcus landrumus sp. nov., Nannocystis bai.</title>
        <authorList>
            <person name="Ahearne A."/>
            <person name="Stevens C."/>
            <person name="Dowd S."/>
        </authorList>
    </citation>
    <scope>NUCLEOTIDE SEQUENCE [LARGE SCALE GENOMIC DNA]</scope>
    <source>
        <strain evidence="3 4">BB15-2</strain>
    </source>
</reference>
<keyword evidence="4" id="KW-1185">Reference proteome</keyword>
<gene>
    <name evidence="3" type="ORF">POL25_32050</name>
</gene>
<feature type="region of interest" description="Disordered" evidence="1">
    <location>
        <begin position="318"/>
        <end position="363"/>
    </location>
</feature>
<dbReference type="Proteomes" id="UP001221686">
    <property type="component" value="Unassembled WGS sequence"/>
</dbReference>
<feature type="signal peptide" evidence="2">
    <location>
        <begin position="1"/>
        <end position="22"/>
    </location>
</feature>
<evidence type="ECO:0008006" key="5">
    <source>
        <dbReference type="Google" id="ProtNLM"/>
    </source>
</evidence>
<evidence type="ECO:0000256" key="2">
    <source>
        <dbReference type="SAM" id="SignalP"/>
    </source>
</evidence>
<feature type="compositionally biased region" description="Low complexity" evidence="1">
    <location>
        <begin position="322"/>
        <end position="363"/>
    </location>
</feature>
<protein>
    <recommendedName>
        <fullName evidence="5">MYXO-CTERM domain-containing protein</fullName>
    </recommendedName>
</protein>
<sequence>MRGPLRVALVFVGLAAPGAAHAANGGHPRTPVVWPDGVPCMTVIDRSQSSTLQFDYAIPYPDTDLTPDELPTSRRHQFVAFCRDDSPQTPPPVWLSWADADAWLDWADEKMIDAAVIGDDDVLETNGLYADCFVRITADDARRPITEAEAAEPVVWDTTGLAAGAWRIDGYTWEPELNRWSRRPGVVHVVDDADPASAPPAAALTNPEGAFVFPGDSYLLEGCARAMPGSTLKGYWALADALEWQEFVSEPLVGETIALAFTPPSEVAPDSVVLRVDVIDPMQRTYSTYPVSLLSVLEPSETSSGGCSDSGSFLAGGGDGTCGDSETTTGTSGDDPTTAGSSDGTSTSTGGAATTAPGTGTEPAGCGCRSGGAGAGWAALWLVALARRRRARAR</sequence>
<dbReference type="RefSeq" id="WP_272090087.1">
    <property type="nucleotide sequence ID" value="NZ_JAQNDL010000003.1"/>
</dbReference>
<organism evidence="3 4">
    <name type="scientific">Nannocystis bainbridge</name>
    <dbReference type="NCBI Taxonomy" id="2995303"/>
    <lineage>
        <taxon>Bacteria</taxon>
        <taxon>Pseudomonadati</taxon>
        <taxon>Myxococcota</taxon>
        <taxon>Polyangia</taxon>
        <taxon>Nannocystales</taxon>
        <taxon>Nannocystaceae</taxon>
        <taxon>Nannocystis</taxon>
    </lineage>
</organism>
<feature type="chain" id="PRO_5045840359" description="MYXO-CTERM domain-containing protein" evidence="2">
    <location>
        <begin position="23"/>
        <end position="394"/>
    </location>
</feature>
<evidence type="ECO:0000256" key="1">
    <source>
        <dbReference type="SAM" id="MobiDB-lite"/>
    </source>
</evidence>
<comment type="caution">
    <text evidence="3">The sequence shown here is derived from an EMBL/GenBank/DDBJ whole genome shotgun (WGS) entry which is preliminary data.</text>
</comment>
<name>A0ABT5E6U4_9BACT</name>
<keyword evidence="2" id="KW-0732">Signal</keyword>
<evidence type="ECO:0000313" key="4">
    <source>
        <dbReference type="Proteomes" id="UP001221686"/>
    </source>
</evidence>
<dbReference type="EMBL" id="JAQNDL010000003">
    <property type="protein sequence ID" value="MDC0721585.1"/>
    <property type="molecule type" value="Genomic_DNA"/>
</dbReference>
<accession>A0ABT5E6U4</accession>
<proteinExistence type="predicted"/>
<evidence type="ECO:0000313" key="3">
    <source>
        <dbReference type="EMBL" id="MDC0721585.1"/>
    </source>
</evidence>